<feature type="transmembrane region" description="Helical" evidence="5">
    <location>
        <begin position="216"/>
        <end position="236"/>
    </location>
</feature>
<feature type="transmembrane region" description="Helical" evidence="5">
    <location>
        <begin position="39"/>
        <end position="56"/>
    </location>
</feature>
<protein>
    <submittedName>
        <fullName evidence="7">O-acetylserine/cysteine efflux transporter</fullName>
    </submittedName>
</protein>
<feature type="transmembrane region" description="Helical" evidence="5">
    <location>
        <begin position="121"/>
        <end position="140"/>
    </location>
</feature>
<feature type="domain" description="EamA" evidence="6">
    <location>
        <begin position="12"/>
        <end position="136"/>
    </location>
</feature>
<gene>
    <name evidence="7" type="ORF">SAMN05421813_11767</name>
</gene>
<feature type="transmembrane region" description="Helical" evidence="5">
    <location>
        <begin position="94"/>
        <end position="114"/>
    </location>
</feature>
<dbReference type="Pfam" id="PF00892">
    <property type="entry name" value="EamA"/>
    <property type="match status" value="2"/>
</dbReference>
<reference evidence="8" key="1">
    <citation type="submission" date="2016-10" db="EMBL/GenBank/DDBJ databases">
        <authorList>
            <person name="Varghese N."/>
            <person name="Submissions S."/>
        </authorList>
    </citation>
    <scope>NUCLEOTIDE SEQUENCE [LARGE SCALE GENOMIC DNA]</scope>
    <source>
        <strain evidence="8">DSM 24536</strain>
    </source>
</reference>
<accession>A0A1G9UT29</accession>
<dbReference type="InterPro" id="IPR050638">
    <property type="entry name" value="AA-Vitamin_Transporters"/>
</dbReference>
<keyword evidence="8" id="KW-1185">Reference proteome</keyword>
<keyword evidence="2 5" id="KW-0812">Transmembrane</keyword>
<dbReference type="PANTHER" id="PTHR32322">
    <property type="entry name" value="INNER MEMBRANE TRANSPORTER"/>
    <property type="match status" value="1"/>
</dbReference>
<comment type="subcellular location">
    <subcellularLocation>
        <location evidence="1">Membrane</location>
        <topology evidence="1">Multi-pass membrane protein</topology>
    </subcellularLocation>
</comment>
<feature type="transmembrane region" description="Helical" evidence="5">
    <location>
        <begin position="177"/>
        <end position="196"/>
    </location>
</feature>
<keyword evidence="4 5" id="KW-0472">Membrane</keyword>
<organism evidence="7 8">
    <name type="scientific">Daejeonella rubra</name>
    <dbReference type="NCBI Taxonomy" id="990371"/>
    <lineage>
        <taxon>Bacteria</taxon>
        <taxon>Pseudomonadati</taxon>
        <taxon>Bacteroidota</taxon>
        <taxon>Sphingobacteriia</taxon>
        <taxon>Sphingobacteriales</taxon>
        <taxon>Sphingobacteriaceae</taxon>
        <taxon>Daejeonella</taxon>
    </lineage>
</organism>
<dbReference type="InterPro" id="IPR037185">
    <property type="entry name" value="EmrE-like"/>
</dbReference>
<evidence type="ECO:0000256" key="1">
    <source>
        <dbReference type="ARBA" id="ARBA00004141"/>
    </source>
</evidence>
<dbReference type="RefSeq" id="WP_090705300.1">
    <property type="nucleotide sequence ID" value="NZ_FNHH01000017.1"/>
</dbReference>
<feature type="transmembrane region" description="Helical" evidence="5">
    <location>
        <begin position="146"/>
        <end position="165"/>
    </location>
</feature>
<dbReference type="GO" id="GO:0016020">
    <property type="term" value="C:membrane"/>
    <property type="evidence" value="ECO:0007669"/>
    <property type="project" value="UniProtKB-SubCell"/>
</dbReference>
<dbReference type="EMBL" id="FNHH01000017">
    <property type="protein sequence ID" value="SDM62715.1"/>
    <property type="molecule type" value="Genomic_DNA"/>
</dbReference>
<feature type="domain" description="EamA" evidence="6">
    <location>
        <begin position="147"/>
        <end position="284"/>
    </location>
</feature>
<evidence type="ECO:0000256" key="3">
    <source>
        <dbReference type="ARBA" id="ARBA00022989"/>
    </source>
</evidence>
<keyword evidence="3 5" id="KW-1133">Transmembrane helix</keyword>
<dbReference type="Proteomes" id="UP000199226">
    <property type="component" value="Unassembled WGS sequence"/>
</dbReference>
<dbReference type="AlphaFoldDB" id="A0A1G9UT29"/>
<feature type="transmembrane region" description="Helical" evidence="5">
    <location>
        <begin position="269"/>
        <end position="287"/>
    </location>
</feature>
<evidence type="ECO:0000256" key="2">
    <source>
        <dbReference type="ARBA" id="ARBA00022692"/>
    </source>
</evidence>
<evidence type="ECO:0000313" key="7">
    <source>
        <dbReference type="EMBL" id="SDM62715.1"/>
    </source>
</evidence>
<dbReference type="PANTHER" id="PTHR32322:SF9">
    <property type="entry name" value="AMINO-ACID METABOLITE EFFLUX PUMP-RELATED"/>
    <property type="match status" value="1"/>
</dbReference>
<evidence type="ECO:0000259" key="6">
    <source>
        <dbReference type="Pfam" id="PF00892"/>
    </source>
</evidence>
<name>A0A1G9UT29_9SPHI</name>
<feature type="transmembrane region" description="Helical" evidence="5">
    <location>
        <begin position="68"/>
        <end position="88"/>
    </location>
</feature>
<sequence length="302" mass="32899">MGNTINLPPKHLLLVLAIVLIWGVNFVAVYIGLKSFPPFLLSAIRFGLSALPWVFFIPRPKAPLKLIVYYGLFNFAMQFGLIFTGIHLGLSPGLASLILQIQVFFSIGLAFLVFQDRPSPFKIAGSLISFIGIGIVAVNVNGGSTFLGLILMLLAAFSWAAGNMFTKKIHAESPLALVVWGNLAAFPVMVLISLFFEGPVVILSSLQNVSWPAIAAVFYIVYFSTHIGYGAWGFLMKSYSTSVVVPFTLMVPVVGFLSSALFLGEELPYWKLLASLFILGGLIFGLLEKQVRGVIAGFRQRS</sequence>
<evidence type="ECO:0000313" key="8">
    <source>
        <dbReference type="Proteomes" id="UP000199226"/>
    </source>
</evidence>
<dbReference type="SUPFAM" id="SSF103481">
    <property type="entry name" value="Multidrug resistance efflux transporter EmrE"/>
    <property type="match status" value="2"/>
</dbReference>
<dbReference type="InterPro" id="IPR000620">
    <property type="entry name" value="EamA_dom"/>
</dbReference>
<feature type="transmembrane region" description="Helical" evidence="5">
    <location>
        <begin position="243"/>
        <end position="263"/>
    </location>
</feature>
<dbReference type="OrthoDB" id="9812547at2"/>
<feature type="transmembrane region" description="Helical" evidence="5">
    <location>
        <begin position="12"/>
        <end position="33"/>
    </location>
</feature>
<evidence type="ECO:0000256" key="4">
    <source>
        <dbReference type="ARBA" id="ARBA00023136"/>
    </source>
</evidence>
<proteinExistence type="predicted"/>
<evidence type="ECO:0000256" key="5">
    <source>
        <dbReference type="SAM" id="Phobius"/>
    </source>
</evidence>